<gene>
    <name evidence="2" type="ORF">QWY13_05795</name>
</gene>
<reference evidence="2 3" key="1">
    <citation type="submission" date="2023-07" db="EMBL/GenBank/DDBJ databases">
        <title>Novel species in genus Planococcus.</title>
        <authorList>
            <person name="Ning S."/>
        </authorList>
    </citation>
    <scope>NUCLEOTIDE SEQUENCE [LARGE SCALE GENOMIC DNA]</scope>
    <source>
        <strain evidence="2 3">N017</strain>
    </source>
</reference>
<dbReference type="EMBL" id="JAUJWU010000001">
    <property type="protein sequence ID" value="MDN7245006.1"/>
    <property type="molecule type" value="Genomic_DNA"/>
</dbReference>
<keyword evidence="3" id="KW-1185">Reference proteome</keyword>
<accession>A0ABT8NAT3</accession>
<feature type="compositionally biased region" description="Polar residues" evidence="1">
    <location>
        <begin position="36"/>
        <end position="50"/>
    </location>
</feature>
<comment type="caution">
    <text evidence="2">The sequence shown here is derived from an EMBL/GenBank/DDBJ whole genome shotgun (WGS) entry which is preliminary data.</text>
</comment>
<dbReference type="RefSeq" id="WP_300990344.1">
    <property type="nucleotide sequence ID" value="NZ_CP129235.1"/>
</dbReference>
<evidence type="ECO:0000256" key="1">
    <source>
        <dbReference type="SAM" id="MobiDB-lite"/>
    </source>
</evidence>
<proteinExistence type="predicted"/>
<feature type="compositionally biased region" description="Basic and acidic residues" evidence="1">
    <location>
        <begin position="1"/>
        <end position="35"/>
    </location>
</feature>
<organism evidence="2 3">
    <name type="scientific">Planococcus shenhongbingii</name>
    <dbReference type="NCBI Taxonomy" id="3058398"/>
    <lineage>
        <taxon>Bacteria</taxon>
        <taxon>Bacillati</taxon>
        <taxon>Bacillota</taxon>
        <taxon>Bacilli</taxon>
        <taxon>Bacillales</taxon>
        <taxon>Caryophanaceae</taxon>
        <taxon>Planococcus</taxon>
    </lineage>
</organism>
<evidence type="ECO:0000313" key="2">
    <source>
        <dbReference type="EMBL" id="MDN7245006.1"/>
    </source>
</evidence>
<evidence type="ECO:0000313" key="3">
    <source>
        <dbReference type="Proteomes" id="UP001172142"/>
    </source>
</evidence>
<name>A0ABT8NAT3_9BACL</name>
<protein>
    <submittedName>
        <fullName evidence="2">Uncharacterized protein</fullName>
    </submittedName>
</protein>
<feature type="region of interest" description="Disordered" evidence="1">
    <location>
        <begin position="1"/>
        <end position="76"/>
    </location>
</feature>
<sequence>MDKEQREHEAKMKKMEDDRRESGENRYSSEADKTNSGKNGEQPINTSSKETVNEKTGNKKFNAGGNDSDYDGGHPG</sequence>
<dbReference type="Proteomes" id="UP001172142">
    <property type="component" value="Unassembled WGS sequence"/>
</dbReference>